<dbReference type="PANTHER" id="PTHR32121:SF0">
    <property type="entry name" value="PCNA-INTERACTING PARTNER"/>
    <property type="match status" value="1"/>
</dbReference>
<evidence type="ECO:0000256" key="8">
    <source>
        <dbReference type="ARBA" id="ARBA00023204"/>
    </source>
</evidence>
<evidence type="ECO:0000256" key="11">
    <source>
        <dbReference type="ARBA" id="ARBA00032731"/>
    </source>
</evidence>
<keyword evidence="6" id="KW-0227">DNA damage</keyword>
<dbReference type="EMBL" id="VXAZ01009917">
    <property type="protein sequence ID" value="NXM50577.1"/>
    <property type="molecule type" value="Genomic_DNA"/>
</dbReference>
<dbReference type="GO" id="GO:0000785">
    <property type="term" value="C:chromatin"/>
    <property type="evidence" value="ECO:0007669"/>
    <property type="project" value="TreeGrafter"/>
</dbReference>
<protein>
    <recommendedName>
        <fullName evidence="4">PCNA-interacting partner</fullName>
    </recommendedName>
    <alternativeName>
        <fullName evidence="10">PARP-1 binding protein</fullName>
    </alternativeName>
    <alternativeName>
        <fullName evidence="11">PARP1-binding protein</fullName>
    </alternativeName>
</protein>
<organism evidence="12 13">
    <name type="scientific">Gymnorhina tibicen</name>
    <name type="common">Australian magpie</name>
    <name type="synonym">Cracticus tibicen</name>
    <dbReference type="NCBI Taxonomy" id="9132"/>
    <lineage>
        <taxon>Eukaryota</taxon>
        <taxon>Metazoa</taxon>
        <taxon>Chordata</taxon>
        <taxon>Craniata</taxon>
        <taxon>Vertebrata</taxon>
        <taxon>Euteleostomi</taxon>
        <taxon>Archelosauria</taxon>
        <taxon>Archosauria</taxon>
        <taxon>Dinosauria</taxon>
        <taxon>Saurischia</taxon>
        <taxon>Theropoda</taxon>
        <taxon>Coelurosauria</taxon>
        <taxon>Aves</taxon>
        <taxon>Neognathae</taxon>
        <taxon>Neoaves</taxon>
        <taxon>Telluraves</taxon>
        <taxon>Australaves</taxon>
        <taxon>Passeriformes</taxon>
        <taxon>Artamidae</taxon>
        <taxon>Gymnorhina</taxon>
    </lineage>
</organism>
<dbReference type="Gene3D" id="1.10.486.10">
    <property type="entry name" value="PCRA, domain 4"/>
    <property type="match status" value="1"/>
</dbReference>
<comment type="subcellular location">
    <subcellularLocation>
        <location evidence="2">Cytoplasm</location>
    </subcellularLocation>
    <subcellularLocation>
        <location evidence="1">Nucleus</location>
    </subcellularLocation>
</comment>
<accession>A0A7L1BAR1</accession>
<feature type="non-terminal residue" evidence="12">
    <location>
        <position position="333"/>
    </location>
</feature>
<keyword evidence="9" id="KW-0539">Nucleus</keyword>
<dbReference type="GO" id="GO:0005737">
    <property type="term" value="C:cytoplasm"/>
    <property type="evidence" value="ECO:0007669"/>
    <property type="project" value="UniProtKB-SubCell"/>
</dbReference>
<evidence type="ECO:0000313" key="13">
    <source>
        <dbReference type="Proteomes" id="UP000579941"/>
    </source>
</evidence>
<dbReference type="InterPro" id="IPR027417">
    <property type="entry name" value="P-loop_NTPase"/>
</dbReference>
<dbReference type="FunFam" id="1.10.486.10:FF:000004">
    <property type="entry name" value="PCNA-interacting partner isoform X3"/>
    <property type="match status" value="1"/>
</dbReference>
<evidence type="ECO:0000256" key="7">
    <source>
        <dbReference type="ARBA" id="ARBA00023125"/>
    </source>
</evidence>
<dbReference type="AlphaFoldDB" id="A0A7L1BAR1"/>
<keyword evidence="8" id="KW-0234">DNA repair</keyword>
<comment type="caution">
    <text evidence="12">The sequence shown here is derived from an EMBL/GenBank/DDBJ whole genome shotgun (WGS) entry which is preliminary data.</text>
</comment>
<sequence>MVTFQQKIIHLVKCFRRQWPLFSNSERTTLCGADCMLMALQLSMAEVNKQHHGDFAVSLSDVLETWNYLLHDKLGLSYENMKEPENYADVKKAYHAFLARSNMLDLIDICQKCYSLGLLPEDESISPVQLLEFISGVMNAQENNGSVLSTPTQINRQGQKHMKVTILAKKFVCSYLSLLVNSKDDLALAHILNVPDRGLGREAFTNLKHASQERKMSIFLMATSFIRTIELGGRGCASSLYDPLRAHVKGLSNFVNFIDKLQEIVGEILNTRIAGGRILSTVKMHLIKGRSNGDPFCQAVEEVVQDLDLKIKNIIDSQQETLTAGTTGVSPAR</sequence>
<evidence type="ECO:0000256" key="1">
    <source>
        <dbReference type="ARBA" id="ARBA00004123"/>
    </source>
</evidence>
<reference evidence="12 13" key="1">
    <citation type="submission" date="2019-09" db="EMBL/GenBank/DDBJ databases">
        <title>Bird 10,000 Genomes (B10K) Project - Family phase.</title>
        <authorList>
            <person name="Zhang G."/>
        </authorList>
    </citation>
    <scope>NUCLEOTIDE SEQUENCE [LARGE SCALE GENOMIC DNA]</scope>
    <source>
        <strain evidence="12">B10K-DU-002-05</strain>
        <tissue evidence="12">Muscle</tissue>
    </source>
</reference>
<dbReference type="PANTHER" id="PTHR32121">
    <property type="entry name" value="PCNA-INTERACTING PARTNER"/>
    <property type="match status" value="1"/>
</dbReference>
<dbReference type="GO" id="GO:0005634">
    <property type="term" value="C:nucleus"/>
    <property type="evidence" value="ECO:0007669"/>
    <property type="project" value="UniProtKB-SubCell"/>
</dbReference>
<dbReference type="SUPFAM" id="SSF52540">
    <property type="entry name" value="P-loop containing nucleoside triphosphate hydrolases"/>
    <property type="match status" value="1"/>
</dbReference>
<comment type="similarity">
    <text evidence="3">Belongs to the PARI family.</text>
</comment>
<dbReference type="GO" id="GO:0003677">
    <property type="term" value="F:DNA binding"/>
    <property type="evidence" value="ECO:0007669"/>
    <property type="project" value="UniProtKB-KW"/>
</dbReference>
<evidence type="ECO:0000256" key="9">
    <source>
        <dbReference type="ARBA" id="ARBA00023242"/>
    </source>
</evidence>
<evidence type="ECO:0000256" key="4">
    <source>
        <dbReference type="ARBA" id="ARBA00014320"/>
    </source>
</evidence>
<dbReference type="Proteomes" id="UP000579941">
    <property type="component" value="Unassembled WGS sequence"/>
</dbReference>
<name>A0A7L1BAR1_GYMTI</name>
<evidence type="ECO:0000256" key="6">
    <source>
        <dbReference type="ARBA" id="ARBA00022763"/>
    </source>
</evidence>
<proteinExistence type="inferred from homology"/>
<evidence type="ECO:0000313" key="12">
    <source>
        <dbReference type="EMBL" id="NXM50577.1"/>
    </source>
</evidence>
<feature type="non-terminal residue" evidence="12">
    <location>
        <position position="1"/>
    </location>
</feature>
<dbReference type="GO" id="GO:2000042">
    <property type="term" value="P:negative regulation of double-strand break repair via homologous recombination"/>
    <property type="evidence" value="ECO:0007669"/>
    <property type="project" value="InterPro"/>
</dbReference>
<evidence type="ECO:0000256" key="10">
    <source>
        <dbReference type="ARBA" id="ARBA00031632"/>
    </source>
</evidence>
<evidence type="ECO:0000256" key="5">
    <source>
        <dbReference type="ARBA" id="ARBA00022490"/>
    </source>
</evidence>
<gene>
    <name evidence="12" type="primary">Parpbp</name>
    <name evidence="12" type="ORF">GYMTIB_R07216</name>
</gene>
<keyword evidence="5" id="KW-0963">Cytoplasm</keyword>
<evidence type="ECO:0000256" key="2">
    <source>
        <dbReference type="ARBA" id="ARBA00004496"/>
    </source>
</evidence>
<keyword evidence="7" id="KW-0238">DNA-binding</keyword>
<evidence type="ECO:0000256" key="3">
    <source>
        <dbReference type="ARBA" id="ARBA00009135"/>
    </source>
</evidence>
<dbReference type="GO" id="GO:0006281">
    <property type="term" value="P:DNA repair"/>
    <property type="evidence" value="ECO:0007669"/>
    <property type="project" value="UniProtKB-KW"/>
</dbReference>
<keyword evidence="13" id="KW-1185">Reference proteome</keyword>
<dbReference type="InterPro" id="IPR038932">
    <property type="entry name" value="PARPBP"/>
</dbReference>